<evidence type="ECO:0000259" key="2">
    <source>
        <dbReference type="Pfam" id="PF07282"/>
    </source>
</evidence>
<dbReference type="EMBL" id="BNJG01000002">
    <property type="protein sequence ID" value="GHO55973.1"/>
    <property type="molecule type" value="Genomic_DNA"/>
</dbReference>
<protein>
    <recommendedName>
        <fullName evidence="2">Cas12f1-like TNB domain-containing protein</fullName>
    </recommendedName>
</protein>
<comment type="caution">
    <text evidence="3">The sequence shown here is derived from an EMBL/GenBank/DDBJ whole genome shotgun (WGS) entry which is preliminary data.</text>
</comment>
<sequence length="45" mass="5090">MVEVKELSECWHSCECGCELDRDHNAALNIKQLWLGRSLQGTQAS</sequence>
<keyword evidence="4" id="KW-1185">Reference proteome</keyword>
<reference evidence="3 4" key="1">
    <citation type="journal article" date="2021" name="Int. J. Syst. Evol. Microbiol.">
        <title>Reticulibacter mediterranei gen. nov., sp. nov., within the new family Reticulibacteraceae fam. nov., and Ktedonospora formicarum gen. nov., sp. nov., Ktedonobacter robiniae sp. nov., Dictyobacter formicarum sp. nov. and Dictyobacter arantiisoli sp. nov., belonging to the class Ktedonobacteria.</title>
        <authorList>
            <person name="Yabe S."/>
            <person name="Zheng Y."/>
            <person name="Wang C.M."/>
            <person name="Sakai Y."/>
            <person name="Abe K."/>
            <person name="Yokota A."/>
            <person name="Donadio S."/>
            <person name="Cavaletti L."/>
            <person name="Monciardini P."/>
        </authorList>
    </citation>
    <scope>NUCLEOTIDE SEQUENCE [LARGE SCALE GENOMIC DNA]</scope>
    <source>
        <strain evidence="3 4">SOSP1-30</strain>
    </source>
</reference>
<dbReference type="InterPro" id="IPR010095">
    <property type="entry name" value="Cas12f1-like_TNB"/>
</dbReference>
<name>A0ABQ3UTF3_9CHLR</name>
<feature type="domain" description="Cas12f1-like TNB" evidence="2">
    <location>
        <begin position="12"/>
        <end position="30"/>
    </location>
</feature>
<evidence type="ECO:0000313" key="3">
    <source>
        <dbReference type="EMBL" id="GHO55973.1"/>
    </source>
</evidence>
<organism evidence="3 4">
    <name type="scientific">Ktedonobacter robiniae</name>
    <dbReference type="NCBI Taxonomy" id="2778365"/>
    <lineage>
        <taxon>Bacteria</taxon>
        <taxon>Bacillati</taxon>
        <taxon>Chloroflexota</taxon>
        <taxon>Ktedonobacteria</taxon>
        <taxon>Ktedonobacterales</taxon>
        <taxon>Ktedonobacteraceae</taxon>
        <taxon>Ktedonobacter</taxon>
    </lineage>
</organism>
<evidence type="ECO:0000313" key="4">
    <source>
        <dbReference type="Proteomes" id="UP000654345"/>
    </source>
</evidence>
<accession>A0ABQ3UTF3</accession>
<evidence type="ECO:0000256" key="1">
    <source>
        <dbReference type="ARBA" id="ARBA00023125"/>
    </source>
</evidence>
<gene>
    <name evidence="3" type="ORF">KSB_44480</name>
</gene>
<dbReference type="Proteomes" id="UP000654345">
    <property type="component" value="Unassembled WGS sequence"/>
</dbReference>
<dbReference type="Pfam" id="PF07282">
    <property type="entry name" value="Cas12f1-like_TNB"/>
    <property type="match status" value="1"/>
</dbReference>
<keyword evidence="1" id="KW-0238">DNA-binding</keyword>
<proteinExistence type="predicted"/>